<sequence>MTGEHAVKTSSSAPSQAPPALHVFEQDGGWHWGITVPRSMGSGFKLIAFSEHIFTAEDTAQRDGDRALASIVASDGN</sequence>
<name>A0A0J5W735_BURCE</name>
<proteinExistence type="predicted"/>
<evidence type="ECO:0000313" key="2">
    <source>
        <dbReference type="EMBL" id="KML43831.1"/>
    </source>
</evidence>
<dbReference type="AlphaFoldDB" id="A0A0J5W735"/>
<dbReference type="PATRIC" id="fig|292.27.peg.8714"/>
<dbReference type="EMBL" id="LDWR01000096">
    <property type="protein sequence ID" value="KML43831.1"/>
    <property type="molecule type" value="Genomic_DNA"/>
</dbReference>
<gene>
    <name evidence="2" type="ORF">VL15_37075</name>
</gene>
<organism evidence="2 3">
    <name type="scientific">Burkholderia cepacia</name>
    <name type="common">Pseudomonas cepacia</name>
    <dbReference type="NCBI Taxonomy" id="292"/>
    <lineage>
        <taxon>Bacteria</taxon>
        <taxon>Pseudomonadati</taxon>
        <taxon>Pseudomonadota</taxon>
        <taxon>Betaproteobacteria</taxon>
        <taxon>Burkholderiales</taxon>
        <taxon>Burkholderiaceae</taxon>
        <taxon>Burkholderia</taxon>
        <taxon>Burkholderia cepacia complex</taxon>
    </lineage>
</organism>
<evidence type="ECO:0000256" key="1">
    <source>
        <dbReference type="SAM" id="MobiDB-lite"/>
    </source>
</evidence>
<feature type="compositionally biased region" description="Low complexity" evidence="1">
    <location>
        <begin position="10"/>
        <end position="20"/>
    </location>
</feature>
<dbReference type="Proteomes" id="UP000036338">
    <property type="component" value="Unassembled WGS sequence"/>
</dbReference>
<accession>A0A0J5W735</accession>
<evidence type="ECO:0000313" key="3">
    <source>
        <dbReference type="Proteomes" id="UP000036338"/>
    </source>
</evidence>
<protein>
    <submittedName>
        <fullName evidence="2">Uncharacterized protein</fullName>
    </submittedName>
</protein>
<comment type="caution">
    <text evidence="2">The sequence shown here is derived from an EMBL/GenBank/DDBJ whole genome shotgun (WGS) entry which is preliminary data.</text>
</comment>
<feature type="region of interest" description="Disordered" evidence="1">
    <location>
        <begin position="1"/>
        <end position="21"/>
    </location>
</feature>
<reference evidence="2 3" key="1">
    <citation type="submission" date="2015-05" db="EMBL/GenBank/DDBJ databases">
        <title>Draft genome of Burkholderia cepacia LK29.</title>
        <authorList>
            <person name="Chan X.Y."/>
        </authorList>
    </citation>
    <scope>NUCLEOTIDE SEQUENCE [LARGE SCALE GENOMIC DNA]</scope>
    <source>
        <strain evidence="2 3">LK29</strain>
    </source>
</reference>